<dbReference type="GO" id="GO:0005576">
    <property type="term" value="C:extracellular region"/>
    <property type="evidence" value="ECO:0007669"/>
    <property type="project" value="TreeGrafter"/>
</dbReference>
<dbReference type="PANTHER" id="PTHR31137">
    <property type="entry name" value="PROTEIN PSIB-RELATED-RELATED"/>
    <property type="match status" value="1"/>
</dbReference>
<keyword evidence="5" id="KW-1185">Reference proteome</keyword>
<protein>
    <submittedName>
        <fullName evidence="4">PA14 domain-containing protein</fullName>
    </submittedName>
</protein>
<dbReference type="GeneID" id="14877573"/>
<keyword evidence="3" id="KW-1133">Transmembrane helix</keyword>
<dbReference type="Proteomes" id="UP000007797">
    <property type="component" value="Unassembled WGS sequence"/>
</dbReference>
<dbReference type="KEGG" id="dfa:DFA_03241"/>
<sequence length="552" mass="60714">MGFDLLSGYYKTSPPMFVMTSSDDDLYLFIDNRLVMDVGGVHRRADRYLNLDTIGLQHGILYAFDLYFCERRNAGSTFILSNNFLLDCSTRDYCGVCNGFGDCCQNSMCTNGNSNKCLINGKCPSPNRYVVDLQYIAHYCTYDTINYSYLNDRCTTYSCNPGTGGAVPKSVCPDKPCSNKSCSENLGCTYVSTCQPENSCRTAQCDATGECIRNAKNCSLGTDKCKNYYCNETNPNGCTSTPKCSEYVIINNTINQCKYHTCDPKIGECIVNTIVNCSACHGEPGKCELRDYCNAETGKWTFKQKVIDDGNPCTLDSCNNDTGVINNPFSCPGCTECDTSSGNMSCRIENLKCQGLNSSVCTFDICISDGSCEYPNIPCPAPKDKCEFYTCDPYIGCLRQSVDCPLNPDKCKESFCHPLQGCISRDRNCSTGVPCIDGICQAGYGCKNITRVCTPHRPVCQYGTCNNVTGECESTDYDPYPFECRTEAVISIGVIAGVIISGAVFLSIAVYSGKRLVDHLQERQKIKKATNNPIYQPKPGTKDNPLYGDTLK</sequence>
<proteinExistence type="predicted"/>
<feature type="region of interest" description="Disordered" evidence="2">
    <location>
        <begin position="528"/>
        <end position="552"/>
    </location>
</feature>
<dbReference type="InterPro" id="IPR051154">
    <property type="entry name" value="Prespore-cell_inducing_factor"/>
</dbReference>
<dbReference type="InterPro" id="IPR011874">
    <property type="entry name" value="Fibro_Slime"/>
</dbReference>
<keyword evidence="1" id="KW-0732">Signal</keyword>
<evidence type="ECO:0000313" key="4">
    <source>
        <dbReference type="EMBL" id="EGG24995.1"/>
    </source>
</evidence>
<reference evidence="5" key="1">
    <citation type="journal article" date="2011" name="Genome Res.">
        <title>Phylogeny-wide analysis of social amoeba genomes highlights ancient origins for complex intercellular communication.</title>
        <authorList>
            <person name="Heidel A.J."/>
            <person name="Lawal H.M."/>
            <person name="Felder M."/>
            <person name="Schilde C."/>
            <person name="Helps N.R."/>
            <person name="Tunggal B."/>
            <person name="Rivero F."/>
            <person name="John U."/>
            <person name="Schleicher M."/>
            <person name="Eichinger L."/>
            <person name="Platzer M."/>
            <person name="Noegel A.A."/>
            <person name="Schaap P."/>
            <person name="Gloeckner G."/>
        </authorList>
    </citation>
    <scope>NUCLEOTIDE SEQUENCE [LARGE SCALE GENOMIC DNA]</scope>
    <source>
        <strain evidence="5">SH3</strain>
    </source>
</reference>
<gene>
    <name evidence="4" type="ORF">DFA_03241</name>
</gene>
<evidence type="ECO:0000256" key="1">
    <source>
        <dbReference type="ARBA" id="ARBA00022729"/>
    </source>
</evidence>
<dbReference type="OrthoDB" id="19087at2759"/>
<dbReference type="AlphaFoldDB" id="F4PH11"/>
<dbReference type="EMBL" id="GL883006">
    <property type="protein sequence ID" value="EGG24995.1"/>
    <property type="molecule type" value="Genomic_DNA"/>
</dbReference>
<accession>F4PH11</accession>
<evidence type="ECO:0000313" key="5">
    <source>
        <dbReference type="Proteomes" id="UP000007797"/>
    </source>
</evidence>
<dbReference type="STRING" id="1054147.F4PH11"/>
<organism evidence="4 5">
    <name type="scientific">Cavenderia fasciculata</name>
    <name type="common">Slime mold</name>
    <name type="synonym">Dictyostelium fasciculatum</name>
    <dbReference type="NCBI Taxonomy" id="261658"/>
    <lineage>
        <taxon>Eukaryota</taxon>
        <taxon>Amoebozoa</taxon>
        <taxon>Evosea</taxon>
        <taxon>Eumycetozoa</taxon>
        <taxon>Dictyostelia</taxon>
        <taxon>Acytosteliales</taxon>
        <taxon>Cavenderiaceae</taxon>
        <taxon>Cavenderia</taxon>
    </lineage>
</organism>
<keyword evidence="3" id="KW-0472">Membrane</keyword>
<evidence type="ECO:0000256" key="2">
    <source>
        <dbReference type="SAM" id="MobiDB-lite"/>
    </source>
</evidence>
<evidence type="ECO:0000256" key="3">
    <source>
        <dbReference type="SAM" id="Phobius"/>
    </source>
</evidence>
<dbReference type="NCBIfam" id="TIGR02148">
    <property type="entry name" value="Fibro_Slime"/>
    <property type="match status" value="1"/>
</dbReference>
<keyword evidence="3" id="KW-0812">Transmembrane</keyword>
<dbReference type="InterPro" id="IPR001673">
    <property type="entry name" value="S_mold_repeat"/>
</dbReference>
<dbReference type="Pfam" id="PF00526">
    <property type="entry name" value="Dicty_CTDC"/>
    <property type="match status" value="1"/>
</dbReference>
<name>F4PH11_CACFS</name>
<dbReference type="RefSeq" id="XP_004362846.1">
    <property type="nucleotide sequence ID" value="XM_004362789.1"/>
</dbReference>
<feature type="transmembrane region" description="Helical" evidence="3">
    <location>
        <begin position="488"/>
        <end position="511"/>
    </location>
</feature>